<evidence type="ECO:0000256" key="1">
    <source>
        <dbReference type="SAM" id="Phobius"/>
    </source>
</evidence>
<dbReference type="GO" id="GO:0140359">
    <property type="term" value="F:ABC-type transporter activity"/>
    <property type="evidence" value="ECO:0007669"/>
    <property type="project" value="InterPro"/>
</dbReference>
<dbReference type="EMBL" id="QEFD01000070">
    <property type="protein sequence ID" value="PVU76746.1"/>
    <property type="molecule type" value="Genomic_DNA"/>
</dbReference>
<protein>
    <submittedName>
        <fullName evidence="2">Uncharacterized protein</fullName>
    </submittedName>
</protein>
<dbReference type="AlphaFoldDB" id="A0A2T9X9H1"/>
<feature type="transmembrane region" description="Helical" evidence="1">
    <location>
        <begin position="83"/>
        <end position="104"/>
    </location>
</feature>
<feature type="transmembrane region" description="Helical" evidence="1">
    <location>
        <begin position="141"/>
        <end position="161"/>
    </location>
</feature>
<organism evidence="2 3">
    <name type="scientific">Acidianus hospitalis</name>
    <dbReference type="NCBI Taxonomy" id="563177"/>
    <lineage>
        <taxon>Archaea</taxon>
        <taxon>Thermoproteota</taxon>
        <taxon>Thermoprotei</taxon>
        <taxon>Sulfolobales</taxon>
        <taxon>Sulfolobaceae</taxon>
        <taxon>Acidianus</taxon>
    </lineage>
</organism>
<sequence length="168" mass="18693">FIISRPITRAELYLIRLSSGILTAIVASVIFGSVFGLSFSLMIHYFTMYTVSILILMLLPILTFYYTLGFTLSNFIKSSTKTLGLSIVIFILITVINKILPIILEINTLSIALYSINPISISYVASYLLTHFTLAGAPFNIGISIAVQLAWIIGLLVLGYLRFRKMDI</sequence>
<keyword evidence="1" id="KW-1133">Transmembrane helix</keyword>
<gene>
    <name evidence="2" type="ORF">DDW13_02250</name>
</gene>
<evidence type="ECO:0000313" key="3">
    <source>
        <dbReference type="Proteomes" id="UP000245638"/>
    </source>
</evidence>
<feature type="transmembrane region" description="Helical" evidence="1">
    <location>
        <begin position="46"/>
        <end position="68"/>
    </location>
</feature>
<reference evidence="2 3" key="1">
    <citation type="journal article" date="2015" name="Appl. Environ. Microbiol.">
        <title>Nanoarchaeota, Their Sulfolobales Host, and Nanoarchaeota Virus Distribution across Yellowstone National Park Hot Springs.</title>
        <authorList>
            <person name="Munson-McGee J.H."/>
            <person name="Field E.K."/>
            <person name="Bateson M."/>
            <person name="Rooney C."/>
            <person name="Stepanauskas R."/>
            <person name="Young M.J."/>
        </authorList>
    </citation>
    <scope>NUCLEOTIDE SEQUENCE [LARGE SCALE GENOMIC DNA]</scope>
    <source>
        <strain evidence="2">SCGC AC-742_N10</strain>
    </source>
</reference>
<dbReference type="Proteomes" id="UP000245638">
    <property type="component" value="Unassembled WGS sequence"/>
</dbReference>
<feature type="transmembrane region" description="Helical" evidence="1">
    <location>
        <begin position="20"/>
        <end position="39"/>
    </location>
</feature>
<dbReference type="Pfam" id="PF12679">
    <property type="entry name" value="ABC2_membrane_2"/>
    <property type="match status" value="1"/>
</dbReference>
<feature type="non-terminal residue" evidence="2">
    <location>
        <position position="1"/>
    </location>
</feature>
<keyword evidence="1" id="KW-0472">Membrane</keyword>
<evidence type="ECO:0000313" key="2">
    <source>
        <dbReference type="EMBL" id="PVU76746.1"/>
    </source>
</evidence>
<comment type="caution">
    <text evidence="2">The sequence shown here is derived from an EMBL/GenBank/DDBJ whole genome shotgun (WGS) entry which is preliminary data.</text>
</comment>
<accession>A0A2T9X9H1</accession>
<keyword evidence="1" id="KW-0812">Transmembrane</keyword>
<name>A0A2T9X9H1_9CREN</name>
<dbReference type="GO" id="GO:0005886">
    <property type="term" value="C:plasma membrane"/>
    <property type="evidence" value="ECO:0007669"/>
    <property type="project" value="UniProtKB-SubCell"/>
</dbReference>
<proteinExistence type="predicted"/>